<dbReference type="Pfam" id="PF00004">
    <property type="entry name" value="AAA"/>
    <property type="match status" value="1"/>
</dbReference>
<dbReference type="GO" id="GO:0005524">
    <property type="term" value="F:ATP binding"/>
    <property type="evidence" value="ECO:0007669"/>
    <property type="project" value="UniProtKB-UniRule"/>
</dbReference>
<dbReference type="Gene3D" id="3.40.50.10190">
    <property type="entry name" value="BRCT domain"/>
    <property type="match status" value="1"/>
</dbReference>
<dbReference type="GO" id="GO:0003689">
    <property type="term" value="F:DNA clamp loader activity"/>
    <property type="evidence" value="ECO:0007669"/>
    <property type="project" value="UniProtKB-UniRule"/>
</dbReference>
<evidence type="ECO:0000256" key="6">
    <source>
        <dbReference type="ARBA" id="ARBA00022741"/>
    </source>
</evidence>
<dbReference type="InterPro" id="IPR001357">
    <property type="entry name" value="BRCT_dom"/>
</dbReference>
<comment type="caution">
    <text evidence="15">The sequence shown here is derived from an EMBL/GenBank/DDBJ whole genome shotgun (WGS) entry which is preliminary data.</text>
</comment>
<dbReference type="CDD" id="cd17752">
    <property type="entry name" value="BRCT_RFC1"/>
    <property type="match status" value="1"/>
</dbReference>
<reference evidence="15" key="1">
    <citation type="submission" date="2021-11" db="EMBL/GenBank/DDBJ databases">
        <authorList>
            <person name="Schell T."/>
        </authorList>
    </citation>
    <scope>NUCLEOTIDE SEQUENCE</scope>
    <source>
        <strain evidence="15">M5</strain>
    </source>
</reference>
<feature type="compositionally biased region" description="Basic and acidic residues" evidence="13">
    <location>
        <begin position="156"/>
        <end position="187"/>
    </location>
</feature>
<dbReference type="InterPro" id="IPR012178">
    <property type="entry name" value="RFC1"/>
</dbReference>
<dbReference type="SUPFAM" id="SSF52540">
    <property type="entry name" value="P-loop containing nucleoside triphosphate hydrolases"/>
    <property type="match status" value="1"/>
</dbReference>
<dbReference type="SUPFAM" id="SSF52113">
    <property type="entry name" value="BRCT domain"/>
    <property type="match status" value="1"/>
</dbReference>
<dbReference type="InterPro" id="IPR013725">
    <property type="entry name" value="DNA_replication_fac_RFC1_C"/>
</dbReference>
<evidence type="ECO:0000256" key="12">
    <source>
        <dbReference type="PIRNR" id="PIRNR036578"/>
    </source>
</evidence>
<evidence type="ECO:0000256" key="3">
    <source>
        <dbReference type="ARBA" id="ARBA00020401"/>
    </source>
</evidence>
<evidence type="ECO:0000256" key="8">
    <source>
        <dbReference type="ARBA" id="ARBA00023125"/>
    </source>
</evidence>
<evidence type="ECO:0000256" key="4">
    <source>
        <dbReference type="ARBA" id="ARBA00022553"/>
    </source>
</evidence>
<feature type="compositionally biased region" description="Basic and acidic residues" evidence="13">
    <location>
        <begin position="73"/>
        <end position="83"/>
    </location>
</feature>
<keyword evidence="16" id="KW-1185">Reference proteome</keyword>
<accession>A0A8J2S139</accession>
<dbReference type="AlphaFoldDB" id="A0A8J2S139"/>
<comment type="subcellular location">
    <subcellularLocation>
        <location evidence="1 12">Nucleus</location>
    </subcellularLocation>
</comment>
<feature type="compositionally biased region" description="Polar residues" evidence="13">
    <location>
        <begin position="21"/>
        <end position="35"/>
    </location>
</feature>
<dbReference type="Proteomes" id="UP000789390">
    <property type="component" value="Unassembled WGS sequence"/>
</dbReference>
<feature type="compositionally biased region" description="Basic and acidic residues" evidence="13">
    <location>
        <begin position="234"/>
        <end position="256"/>
    </location>
</feature>
<evidence type="ECO:0000259" key="14">
    <source>
        <dbReference type="PROSITE" id="PS50172"/>
    </source>
</evidence>
<feature type="compositionally biased region" description="Low complexity" evidence="13">
    <location>
        <begin position="223"/>
        <end position="232"/>
    </location>
</feature>
<evidence type="ECO:0000313" key="16">
    <source>
        <dbReference type="Proteomes" id="UP000789390"/>
    </source>
</evidence>
<dbReference type="CDD" id="cd00009">
    <property type="entry name" value="AAA"/>
    <property type="match status" value="1"/>
</dbReference>
<keyword evidence="4" id="KW-0597">Phosphoprotein</keyword>
<evidence type="ECO:0000256" key="9">
    <source>
        <dbReference type="ARBA" id="ARBA00023242"/>
    </source>
</evidence>
<dbReference type="GO" id="GO:0006260">
    <property type="term" value="P:DNA replication"/>
    <property type="evidence" value="ECO:0007669"/>
    <property type="project" value="UniProtKB-KW"/>
</dbReference>
<gene>
    <name evidence="15" type="ORF">DGAL_LOCUS12760</name>
</gene>
<dbReference type="OrthoDB" id="446168at2759"/>
<dbReference type="PANTHER" id="PTHR23389">
    <property type="entry name" value="CHROMOSOME TRANSMISSION FIDELITY FACTOR 18"/>
    <property type="match status" value="1"/>
</dbReference>
<evidence type="ECO:0000256" key="5">
    <source>
        <dbReference type="ARBA" id="ARBA00022705"/>
    </source>
</evidence>
<dbReference type="EMBL" id="CAKKLH010000292">
    <property type="protein sequence ID" value="CAH0109288.1"/>
    <property type="molecule type" value="Genomic_DNA"/>
</dbReference>
<dbReference type="InterPro" id="IPR027417">
    <property type="entry name" value="P-loop_NTPase"/>
</dbReference>
<dbReference type="SMART" id="SM00292">
    <property type="entry name" value="BRCT"/>
    <property type="match status" value="1"/>
</dbReference>
<dbReference type="InterPro" id="IPR003959">
    <property type="entry name" value="ATPase_AAA_core"/>
</dbReference>
<keyword evidence="5 12" id="KW-0235">DNA replication</keyword>
<evidence type="ECO:0000256" key="11">
    <source>
        <dbReference type="ARBA" id="ARBA00064311"/>
    </source>
</evidence>
<feature type="region of interest" description="Disordered" evidence="13">
    <location>
        <begin position="429"/>
        <end position="514"/>
    </location>
</feature>
<evidence type="ECO:0000256" key="7">
    <source>
        <dbReference type="ARBA" id="ARBA00022840"/>
    </source>
</evidence>
<evidence type="ECO:0000256" key="10">
    <source>
        <dbReference type="ARBA" id="ARBA00054501"/>
    </source>
</evidence>
<keyword evidence="7 12" id="KW-0067">ATP-binding</keyword>
<feature type="compositionally biased region" description="Low complexity" evidence="13">
    <location>
        <begin position="437"/>
        <end position="449"/>
    </location>
</feature>
<sequence length="1107" mass="120491">MPPKSPKTAAVKGDIRNFFTSIASKTSKPQGSASNMKDEDGGKRKKKAMVLVDSTDSESDGSFVKATPSKKKKVEETPKKKEVVASAKKSNNAKTKIPETPLQPVDISSVFGNKPIQRSKDIPEKRKRTVIEDHSDEDFEATLQQLDEAPVTKKSKVIEKSTSKGKPDSPVKKEKIVKSPAKEEKSKSSASPPSKNGKASSKESARVEVKREPASDKKRKTADSSVSSPKKSSPIKDAKASEEKDKRSRAEHKELDSNSNKTSSPSKPNKKIKTEPTIVKETPKKKASKDDDDPDVIDSPAYDALEKRKEKAENYRKFLASRRDGGAKNPGSKPVPEGAPGCLTGLTIVVTGVLESLHREEAEGLVKKYGGKAPKAVSKNTSYLLAGDDAGPSKLSKVSPSPGPSHDFNAKDLNVPMLSEDDFLKLIATRPAAQGLSSPAPKKAPTTPKSAHKAKKAEPEPPSRPITVSSPSKKKSPEPKKIDLKPQSSSSSSTTATTSATKKPEANSKKVAEDNDEVQLPWVDKYKPTSLKQVIGMHGDRSIAKKLLYWLKSWYDNRGKKLTKPYPWSTNDDGGYFKAALLSGPPGIGKTTTAHLAAKELGYDIVEMNASDTRSKRLLHEHVMELLSSQSLSTFAHGSAHIEGGRKRVLIMDEVDGMAGNEDRGGIQELIAMIKTSKIPVVCICNDRQHQKIRSLSNYCYDLKFTKPRIEQIRGAMMSICFKEGLSLKPEALDEIIMGANQDVRQVLHHLSMLASDKKSLSTEKAKLEASKSKKDLKLGPWEVVKKVFSAEEHKGMSIHDKTGLFFQDYSFGPLFVQENYPYVVPQAAKGSVIKTLDLLGRTAHCMSQTDLIEKVIRSQNAWSLLPVEAVFASVVPGQLMEGFISSQIAFPSWLGKNSRTNKMDRLLQELQSHMRLKISGSKRAVNLDYLPHILDSIIGPLKRSGADGVTEAIRAMESYDLMREDLDSLLEVAQWPHKPDIMAGIEAKVKSAFTRAYNKEAHMTPYAVGQVKKSRSKDTTDDVDAVLDGDEDGLAGEEDDEEQNEDPSLDAMIKVKKESKKTASSSSSGATASAASKKKTGAPAATRGRGGGAGSRGGRGKKKAAE</sequence>
<comment type="subunit">
    <text evidence="11">Large subunit of the RFC complex, an heteropentameric complex consisting of RFC1 and four small subunits RFC2, RFC3, RFC4 and RFC5; the RFC complex interacts with PCNA and the interaction involves RFC1.</text>
</comment>
<dbReference type="Pfam" id="PF25361">
    <property type="entry name" value="AAA_lid_RFC1"/>
    <property type="match status" value="1"/>
</dbReference>
<dbReference type="FunFam" id="3.40.50.10190:FF:000001">
    <property type="entry name" value="Replication factor C subunit 1"/>
    <property type="match status" value="1"/>
</dbReference>
<name>A0A8J2S139_9CRUS</name>
<dbReference type="Gene3D" id="1.10.8.60">
    <property type="match status" value="1"/>
</dbReference>
<feature type="region of interest" description="Disordered" evidence="13">
    <location>
        <begin position="384"/>
        <end position="413"/>
    </location>
</feature>
<feature type="region of interest" description="Disordered" evidence="13">
    <location>
        <begin position="1010"/>
        <end position="1107"/>
    </location>
</feature>
<proteinExistence type="inferred from homology"/>
<dbReference type="Gene3D" id="1.20.272.10">
    <property type="match status" value="1"/>
</dbReference>
<dbReference type="FunFam" id="1.20.272.10:FF:000005">
    <property type="entry name" value="Replication factor C subunit 1"/>
    <property type="match status" value="1"/>
</dbReference>
<feature type="domain" description="BRCT" evidence="14">
    <location>
        <begin position="338"/>
        <end position="430"/>
    </location>
</feature>
<dbReference type="PROSITE" id="PS50172">
    <property type="entry name" value="BRCT"/>
    <property type="match status" value="1"/>
</dbReference>
<feature type="compositionally biased region" description="Basic and acidic residues" evidence="13">
    <location>
        <begin position="118"/>
        <end position="133"/>
    </location>
</feature>
<feature type="compositionally biased region" description="Basic and acidic residues" evidence="13">
    <location>
        <begin position="475"/>
        <end position="484"/>
    </location>
</feature>
<comment type="function">
    <text evidence="10">Subunit of the replication factor C (RFC) complex which acts during elongation of primed DNA templates by DNA polymerases delta and epsilon, and is necessary for ATP-dependent loading of proliferating cell nuclear antigen (PCNA) onto primed DNA. This subunit binds to the primer-template junction. Binds the PO-B transcription element as well as other GA rich DNA sequences. Can bind single- or double-stranded DNA.</text>
</comment>
<feature type="compositionally biased region" description="Low complexity" evidence="13">
    <location>
        <begin position="1063"/>
        <end position="1088"/>
    </location>
</feature>
<organism evidence="15 16">
    <name type="scientific">Daphnia galeata</name>
    <dbReference type="NCBI Taxonomy" id="27404"/>
    <lineage>
        <taxon>Eukaryota</taxon>
        <taxon>Metazoa</taxon>
        <taxon>Ecdysozoa</taxon>
        <taxon>Arthropoda</taxon>
        <taxon>Crustacea</taxon>
        <taxon>Branchiopoda</taxon>
        <taxon>Diplostraca</taxon>
        <taxon>Cladocera</taxon>
        <taxon>Anomopoda</taxon>
        <taxon>Daphniidae</taxon>
        <taxon>Daphnia</taxon>
    </lineage>
</organism>
<dbReference type="PANTHER" id="PTHR23389:SF6">
    <property type="entry name" value="REPLICATION FACTOR C SUBUNIT 1"/>
    <property type="match status" value="1"/>
</dbReference>
<dbReference type="GO" id="GO:0006281">
    <property type="term" value="P:DNA repair"/>
    <property type="evidence" value="ECO:0007669"/>
    <property type="project" value="InterPro"/>
</dbReference>
<evidence type="ECO:0000256" key="1">
    <source>
        <dbReference type="ARBA" id="ARBA00004123"/>
    </source>
</evidence>
<dbReference type="InterPro" id="IPR003593">
    <property type="entry name" value="AAA+_ATPase"/>
</dbReference>
<feature type="compositionally biased region" description="Low complexity" evidence="13">
    <location>
        <begin position="488"/>
        <end position="501"/>
    </location>
</feature>
<dbReference type="Pfam" id="PF08519">
    <property type="entry name" value="RFC1"/>
    <property type="match status" value="1"/>
</dbReference>
<dbReference type="GO" id="GO:0003677">
    <property type="term" value="F:DNA binding"/>
    <property type="evidence" value="ECO:0007669"/>
    <property type="project" value="UniProtKB-KW"/>
</dbReference>
<feature type="compositionally biased region" description="Gly residues" evidence="13">
    <location>
        <begin position="1089"/>
        <end position="1098"/>
    </location>
</feature>
<dbReference type="GO" id="GO:0016887">
    <property type="term" value="F:ATP hydrolysis activity"/>
    <property type="evidence" value="ECO:0007669"/>
    <property type="project" value="InterPro"/>
</dbReference>
<keyword evidence="8" id="KW-0238">DNA-binding</keyword>
<dbReference type="InterPro" id="IPR008921">
    <property type="entry name" value="DNA_pol3_clamp-load_cplx_C"/>
</dbReference>
<dbReference type="FunFam" id="3.40.50.300:FF:000395">
    <property type="entry name" value="Replication factor C subunit 1"/>
    <property type="match status" value="1"/>
</dbReference>
<dbReference type="GO" id="GO:0005663">
    <property type="term" value="C:DNA replication factor C complex"/>
    <property type="evidence" value="ECO:0007669"/>
    <property type="project" value="InterPro"/>
</dbReference>
<dbReference type="SUPFAM" id="SSF48019">
    <property type="entry name" value="post-AAA+ oligomerization domain-like"/>
    <property type="match status" value="1"/>
</dbReference>
<dbReference type="SMART" id="SM00382">
    <property type="entry name" value="AAA"/>
    <property type="match status" value="1"/>
</dbReference>
<dbReference type="CDD" id="cd18140">
    <property type="entry name" value="HLD_clamp_RFC"/>
    <property type="match status" value="1"/>
</dbReference>
<feature type="compositionally biased region" description="Basic and acidic residues" evidence="13">
    <location>
        <begin position="200"/>
        <end position="216"/>
    </location>
</feature>
<feature type="compositionally biased region" description="Basic and acidic residues" evidence="13">
    <location>
        <begin position="304"/>
        <end position="326"/>
    </location>
</feature>
<feature type="compositionally biased region" description="Low complexity" evidence="13">
    <location>
        <begin position="84"/>
        <end position="94"/>
    </location>
</feature>
<comment type="similarity">
    <text evidence="2 12">Belongs to the activator 1 large subunit family.</text>
</comment>
<evidence type="ECO:0000313" key="15">
    <source>
        <dbReference type="EMBL" id="CAH0109288.1"/>
    </source>
</evidence>
<dbReference type="InterPro" id="IPR036420">
    <property type="entry name" value="BRCT_dom_sf"/>
</dbReference>
<dbReference type="Pfam" id="PF00533">
    <property type="entry name" value="BRCT"/>
    <property type="match status" value="1"/>
</dbReference>
<feature type="compositionally biased region" description="Low complexity" evidence="13">
    <location>
        <begin position="257"/>
        <end position="267"/>
    </location>
</feature>
<feature type="compositionally biased region" description="Acidic residues" evidence="13">
    <location>
        <begin position="1022"/>
        <end position="1049"/>
    </location>
</feature>
<dbReference type="Gene3D" id="3.40.50.300">
    <property type="entry name" value="P-loop containing nucleotide triphosphate hydrolases"/>
    <property type="match status" value="1"/>
</dbReference>
<feature type="region of interest" description="Disordered" evidence="13">
    <location>
        <begin position="21"/>
        <end position="342"/>
    </location>
</feature>
<dbReference type="PIRSF" id="PIRSF036578">
    <property type="entry name" value="RFC1"/>
    <property type="match status" value="1"/>
</dbReference>
<feature type="compositionally biased region" description="Basic and acidic residues" evidence="13">
    <location>
        <begin position="502"/>
        <end position="513"/>
    </location>
</feature>
<evidence type="ECO:0000256" key="2">
    <source>
        <dbReference type="ARBA" id="ARBA00006116"/>
    </source>
</evidence>
<dbReference type="GO" id="GO:0005634">
    <property type="term" value="C:nucleus"/>
    <property type="evidence" value="ECO:0007669"/>
    <property type="project" value="UniProtKB-SubCell"/>
</dbReference>
<feature type="compositionally biased region" description="Low complexity" evidence="13">
    <location>
        <begin position="188"/>
        <end position="199"/>
    </location>
</feature>
<keyword evidence="6 12" id="KW-0547">Nucleotide-binding</keyword>
<dbReference type="FunFam" id="1.10.8.60:FF:000021">
    <property type="entry name" value="Replication factor C subunit 1"/>
    <property type="match status" value="1"/>
</dbReference>
<keyword evidence="9 12" id="KW-0539">Nucleus</keyword>
<protein>
    <recommendedName>
        <fullName evidence="3 12">Replication factor C subunit 1</fullName>
    </recommendedName>
</protein>
<evidence type="ECO:0000256" key="13">
    <source>
        <dbReference type="SAM" id="MobiDB-lite"/>
    </source>
</evidence>
<dbReference type="InterPro" id="IPR047854">
    <property type="entry name" value="RFC_lid"/>
</dbReference>